<dbReference type="CDD" id="cd00920">
    <property type="entry name" value="Cupredoxin"/>
    <property type="match status" value="1"/>
</dbReference>
<dbReference type="InterPro" id="IPR052953">
    <property type="entry name" value="Ser-rich/MCO-related"/>
</dbReference>
<dbReference type="RefSeq" id="XP_040787268.1">
    <property type="nucleotide sequence ID" value="XM_040934870.1"/>
</dbReference>
<keyword evidence="2" id="KW-0472">Membrane</keyword>
<evidence type="ECO:0008006" key="6">
    <source>
        <dbReference type="Google" id="ProtNLM"/>
    </source>
</evidence>
<feature type="transmembrane region" description="Helical" evidence="2">
    <location>
        <begin position="230"/>
        <end position="257"/>
    </location>
</feature>
<feature type="region of interest" description="Disordered" evidence="1">
    <location>
        <begin position="204"/>
        <end position="227"/>
    </location>
</feature>
<reference evidence="4" key="1">
    <citation type="submission" date="2020-01" db="EMBL/GenBank/DDBJ databases">
        <authorList>
            <consortium name="DOE Joint Genome Institute"/>
            <person name="Haridas S."/>
            <person name="Albert R."/>
            <person name="Binder M."/>
            <person name="Bloem J."/>
            <person name="Labutti K."/>
            <person name="Salamov A."/>
            <person name="Andreopoulos B."/>
            <person name="Baker S.E."/>
            <person name="Barry K."/>
            <person name="Bills G."/>
            <person name="Bluhm B.H."/>
            <person name="Cannon C."/>
            <person name="Castanera R."/>
            <person name="Culley D.E."/>
            <person name="Daum C."/>
            <person name="Ezra D."/>
            <person name="Gonzalez J.B."/>
            <person name="Henrissat B."/>
            <person name="Kuo A."/>
            <person name="Liang C."/>
            <person name="Lipzen A."/>
            <person name="Lutzoni F."/>
            <person name="Magnuson J."/>
            <person name="Mondo S."/>
            <person name="Nolan M."/>
            <person name="Ohm R."/>
            <person name="Pangilinan J."/>
            <person name="Park H.-J."/>
            <person name="Ramirez L."/>
            <person name="Alfaro M."/>
            <person name="Sun H."/>
            <person name="Tritt A."/>
            <person name="Yoshinaga Y."/>
            <person name="Zwiers L.-H."/>
            <person name="Turgeon B.G."/>
            <person name="Goodwin S.B."/>
            <person name="Spatafora J.W."/>
            <person name="Crous P.W."/>
            <person name="Grigoriev I.V."/>
        </authorList>
    </citation>
    <scope>NUCLEOTIDE SEQUENCE</scope>
    <source>
        <strain evidence="4">CBS 394.84</strain>
    </source>
</reference>
<keyword evidence="2" id="KW-1133">Transmembrane helix</keyword>
<name>A0A9P4GGF0_9PLEO</name>
<dbReference type="PANTHER" id="PTHR34883">
    <property type="entry name" value="SERINE-RICH PROTEIN, PUTATIVE-RELATED-RELATED"/>
    <property type="match status" value="1"/>
</dbReference>
<dbReference type="EMBL" id="ML976616">
    <property type="protein sequence ID" value="KAF1844705.1"/>
    <property type="molecule type" value="Genomic_DNA"/>
</dbReference>
<evidence type="ECO:0000313" key="5">
    <source>
        <dbReference type="Proteomes" id="UP000800039"/>
    </source>
</evidence>
<evidence type="ECO:0000256" key="1">
    <source>
        <dbReference type="SAM" id="MobiDB-lite"/>
    </source>
</evidence>
<dbReference type="GeneID" id="63852121"/>
<evidence type="ECO:0000313" key="4">
    <source>
        <dbReference type="EMBL" id="KAF1844705.1"/>
    </source>
</evidence>
<dbReference type="SUPFAM" id="SSF49503">
    <property type="entry name" value="Cupredoxins"/>
    <property type="match status" value="1"/>
</dbReference>
<dbReference type="AlphaFoldDB" id="A0A9P4GGF0"/>
<organism evidence="4 5">
    <name type="scientific">Cucurbitaria berberidis CBS 394.84</name>
    <dbReference type="NCBI Taxonomy" id="1168544"/>
    <lineage>
        <taxon>Eukaryota</taxon>
        <taxon>Fungi</taxon>
        <taxon>Dikarya</taxon>
        <taxon>Ascomycota</taxon>
        <taxon>Pezizomycotina</taxon>
        <taxon>Dothideomycetes</taxon>
        <taxon>Pleosporomycetidae</taxon>
        <taxon>Pleosporales</taxon>
        <taxon>Pleosporineae</taxon>
        <taxon>Cucurbitariaceae</taxon>
        <taxon>Cucurbitaria</taxon>
    </lineage>
</organism>
<dbReference type="OrthoDB" id="2331100at2759"/>
<keyword evidence="3" id="KW-0732">Signal</keyword>
<gene>
    <name evidence="4" type="ORF">K460DRAFT_376345</name>
</gene>
<feature type="chain" id="PRO_5040328362" description="Extracellular serine-rich protein" evidence="3">
    <location>
        <begin position="25"/>
        <end position="392"/>
    </location>
</feature>
<dbReference type="PANTHER" id="PTHR34883:SF8">
    <property type="entry name" value="EXTRACELLULAR SERINE-RICH PROTEIN (AFU_ORTHOLOGUE AFUA_6G00670)"/>
    <property type="match status" value="1"/>
</dbReference>
<keyword evidence="5" id="KW-1185">Reference proteome</keyword>
<evidence type="ECO:0000256" key="3">
    <source>
        <dbReference type="SAM" id="SignalP"/>
    </source>
</evidence>
<proteinExistence type="predicted"/>
<feature type="compositionally biased region" description="Polar residues" evidence="1">
    <location>
        <begin position="205"/>
        <end position="214"/>
    </location>
</feature>
<dbReference type="InterPro" id="IPR008972">
    <property type="entry name" value="Cupredoxin"/>
</dbReference>
<dbReference type="CDD" id="cd12087">
    <property type="entry name" value="TM_EGFR-like"/>
    <property type="match status" value="1"/>
</dbReference>
<keyword evidence="2" id="KW-0812">Transmembrane</keyword>
<accession>A0A9P4GGF0</accession>
<comment type="caution">
    <text evidence="4">The sequence shown here is derived from an EMBL/GenBank/DDBJ whole genome shotgun (WGS) entry which is preliminary data.</text>
</comment>
<dbReference type="Gene3D" id="2.60.40.420">
    <property type="entry name" value="Cupredoxins - blue copper proteins"/>
    <property type="match status" value="1"/>
</dbReference>
<feature type="compositionally biased region" description="Low complexity" evidence="1">
    <location>
        <begin position="345"/>
        <end position="355"/>
    </location>
</feature>
<evidence type="ECO:0000256" key="2">
    <source>
        <dbReference type="SAM" id="Phobius"/>
    </source>
</evidence>
<sequence>MARSWISRLAATLAASHVISFVSAQITSTPNVLPAPTFVESSSRVTALISLASSLKTAPSPSSTASKGPKVHLIQAGQGGFKFTPQSVSNVAVGDTVTFEFYPPDHSVARAEFESACVPYEYTGKGKTGFWSTTQWVDTVDKITHWNLTINSTEPIFFYCAAPGSCKDKWMVGAINPNGTQTLDAQIRAARRADYQVAPGETIPNEATSTLVNAPTSAPSSPSSGGSHKLSGGVIAGIVVGAVAFLVICAALFFYVGRSKSLKEVLKRQDATMRTSTTPGGGPEMGQQFGHQAEYPAQPSPYLSGMAPGQAEYGMNSPPMYGQHNATEQYPSGWASPGQQSGHLSMMSTMSQQQMDEIKAAHAQQHRVAEMHTPEPGQQRFTAELEAPGQRK</sequence>
<dbReference type="Proteomes" id="UP000800039">
    <property type="component" value="Unassembled WGS sequence"/>
</dbReference>
<feature type="signal peptide" evidence="3">
    <location>
        <begin position="1"/>
        <end position="24"/>
    </location>
</feature>
<feature type="compositionally biased region" description="Low complexity" evidence="1">
    <location>
        <begin position="215"/>
        <end position="227"/>
    </location>
</feature>
<protein>
    <recommendedName>
        <fullName evidence="6">Extracellular serine-rich protein</fullName>
    </recommendedName>
</protein>
<feature type="region of interest" description="Disordered" evidence="1">
    <location>
        <begin position="265"/>
        <end position="392"/>
    </location>
</feature>